<name>A0ABW0UJH4_9ACTN</name>
<comment type="caution">
    <text evidence="1">The sequence shown here is derived from an EMBL/GenBank/DDBJ whole genome shotgun (WGS) entry which is preliminary data.</text>
</comment>
<dbReference type="InterPro" id="IPR046224">
    <property type="entry name" value="DUF6257"/>
</dbReference>
<proteinExistence type="predicted"/>
<evidence type="ECO:0000313" key="2">
    <source>
        <dbReference type="Proteomes" id="UP001596154"/>
    </source>
</evidence>
<reference evidence="2" key="1">
    <citation type="journal article" date="2019" name="Int. J. Syst. Evol. Microbiol.">
        <title>The Global Catalogue of Microorganisms (GCM) 10K type strain sequencing project: providing services to taxonomists for standard genome sequencing and annotation.</title>
        <authorList>
            <consortium name="The Broad Institute Genomics Platform"/>
            <consortium name="The Broad Institute Genome Sequencing Center for Infectious Disease"/>
            <person name="Wu L."/>
            <person name="Ma J."/>
        </authorList>
    </citation>
    <scope>NUCLEOTIDE SEQUENCE [LARGE SCALE GENOMIC DNA]</scope>
    <source>
        <strain evidence="2">CGMCC 4.7248</strain>
    </source>
</reference>
<keyword evidence="2" id="KW-1185">Reference proteome</keyword>
<dbReference type="Pfam" id="PF19771">
    <property type="entry name" value="DUF6257"/>
    <property type="match status" value="1"/>
</dbReference>
<dbReference type="Proteomes" id="UP001596154">
    <property type="component" value="Unassembled WGS sequence"/>
</dbReference>
<organism evidence="1 2">
    <name type="scientific">Streptomyces bullii</name>
    <dbReference type="NCBI Taxonomy" id="349910"/>
    <lineage>
        <taxon>Bacteria</taxon>
        <taxon>Bacillati</taxon>
        <taxon>Actinomycetota</taxon>
        <taxon>Actinomycetes</taxon>
        <taxon>Kitasatosporales</taxon>
        <taxon>Streptomycetaceae</taxon>
        <taxon>Streptomyces</taxon>
    </lineage>
</organism>
<accession>A0ABW0UJH4</accession>
<sequence length="61" mass="6849">MADDITFADFTLGEKARITALTARMAKRGLADDGSGNVDISDLKRRVERIENAARRRKQKK</sequence>
<gene>
    <name evidence="1" type="ORF">ACFPZJ_08065</name>
</gene>
<dbReference type="RefSeq" id="WP_381019089.1">
    <property type="nucleotide sequence ID" value="NZ_JBHSNY010000003.1"/>
</dbReference>
<protein>
    <submittedName>
        <fullName evidence="1">DUF6257 family protein</fullName>
    </submittedName>
</protein>
<dbReference type="EMBL" id="JBHSNY010000003">
    <property type="protein sequence ID" value="MFC5633747.1"/>
    <property type="molecule type" value="Genomic_DNA"/>
</dbReference>
<evidence type="ECO:0000313" key="1">
    <source>
        <dbReference type="EMBL" id="MFC5633747.1"/>
    </source>
</evidence>